<comment type="similarity">
    <text evidence="1">Belongs to the UPF0319 family.</text>
</comment>
<protein>
    <recommendedName>
        <fullName evidence="6">DUF2057 domain-containing protein</fullName>
    </recommendedName>
</protein>
<evidence type="ECO:0008006" key="6">
    <source>
        <dbReference type="Google" id="ProtNLM"/>
    </source>
</evidence>
<keyword evidence="2 3" id="KW-0732">Signal</keyword>
<dbReference type="InterPro" id="IPR018635">
    <property type="entry name" value="UPF0319"/>
</dbReference>
<proteinExistence type="inferred from homology"/>
<evidence type="ECO:0000313" key="4">
    <source>
        <dbReference type="EMBL" id="SHF71529.1"/>
    </source>
</evidence>
<evidence type="ECO:0000313" key="5">
    <source>
        <dbReference type="Proteomes" id="UP000184159"/>
    </source>
</evidence>
<dbReference type="EMBL" id="FQUH01000015">
    <property type="protein sequence ID" value="SHF71529.1"/>
    <property type="molecule type" value="Genomic_DNA"/>
</dbReference>
<gene>
    <name evidence="4" type="ORF">SAMN02745781_03007</name>
</gene>
<dbReference type="PANTHER" id="PTHR38108:SF1">
    <property type="entry name" value="UPF0319 PROTEIN YCCT"/>
    <property type="match status" value="1"/>
</dbReference>
<evidence type="ECO:0000256" key="3">
    <source>
        <dbReference type="SAM" id="SignalP"/>
    </source>
</evidence>
<accession>A0A1M5DX39</accession>
<dbReference type="AlphaFoldDB" id="A0A1M5DX39"/>
<feature type="chain" id="PRO_5012996829" description="DUF2057 domain-containing protein" evidence="3">
    <location>
        <begin position="28"/>
        <end position="219"/>
    </location>
</feature>
<evidence type="ECO:0000256" key="2">
    <source>
        <dbReference type="ARBA" id="ARBA00022729"/>
    </source>
</evidence>
<dbReference type="Proteomes" id="UP000184159">
    <property type="component" value="Unassembled WGS sequence"/>
</dbReference>
<name>A0A1M5DX39_VIBGA</name>
<feature type="signal peptide" evidence="3">
    <location>
        <begin position="1"/>
        <end position="27"/>
    </location>
</feature>
<evidence type="ECO:0000256" key="1">
    <source>
        <dbReference type="ARBA" id="ARBA00008490"/>
    </source>
</evidence>
<organism evidence="4 5">
    <name type="scientific">Vibrio gazogenes DSM 21264 = NBRC 103151</name>
    <dbReference type="NCBI Taxonomy" id="1123492"/>
    <lineage>
        <taxon>Bacteria</taxon>
        <taxon>Pseudomonadati</taxon>
        <taxon>Pseudomonadota</taxon>
        <taxon>Gammaproteobacteria</taxon>
        <taxon>Vibrionales</taxon>
        <taxon>Vibrionaceae</taxon>
        <taxon>Vibrio</taxon>
    </lineage>
</organism>
<reference evidence="5" key="1">
    <citation type="submission" date="2016-11" db="EMBL/GenBank/DDBJ databases">
        <authorList>
            <person name="Varghese N."/>
            <person name="Submissions S."/>
        </authorList>
    </citation>
    <scope>NUCLEOTIDE SEQUENCE [LARGE SCALE GENOMIC DNA]</scope>
    <source>
        <strain evidence="5">DSM 21264</strain>
    </source>
</reference>
<dbReference type="RefSeq" id="WP_072961071.1">
    <property type="nucleotide sequence ID" value="NZ_FQUH01000015.1"/>
</dbReference>
<keyword evidence="5" id="KW-1185">Reference proteome</keyword>
<dbReference type="PANTHER" id="PTHR38108">
    <property type="entry name" value="UPF0319 PROTEIN YCCT"/>
    <property type="match status" value="1"/>
</dbReference>
<dbReference type="Pfam" id="PF09829">
    <property type="entry name" value="DUF2057"/>
    <property type="match status" value="1"/>
</dbReference>
<sequence>MLLWKKVLGSVSLMSLSMFGFSVQSHAATISSQSDVEILALDGVKVSKANFTNPDMLEVQAGRHQVVFRYYGDVRKGQRDVIYSTAPDVFTIDLKQDDSIKILAPHLNSYTQAEGYFRRGADWKVQDQHGDVKSVRYEPLTGNGIMPFNDIERAVARHNAEQGNEFAPQMQQSVITPNIAAQKITPPKGDDTLIQTIQLLYNNASPAQKQKIKAWVAEQ</sequence>